<reference evidence="2" key="1">
    <citation type="submission" date="2016-03" db="EMBL/GenBank/DDBJ databases">
        <title>Mechanisms controlling the formation of the plant cell surface in tip-growing cells are functionally conserved among land plants.</title>
        <authorList>
            <person name="Honkanen S."/>
            <person name="Jones V.A."/>
            <person name="Morieri G."/>
            <person name="Champion C."/>
            <person name="Hetherington A.J."/>
            <person name="Kelly S."/>
            <person name="Saint-Marcoux D."/>
            <person name="Proust H."/>
            <person name="Prescott H."/>
            <person name="Dolan L."/>
        </authorList>
    </citation>
    <scope>NUCLEOTIDE SEQUENCE [LARGE SCALE GENOMIC DNA]</scope>
    <source>
        <tissue evidence="2">Whole gametophyte</tissue>
    </source>
</reference>
<evidence type="ECO:0000313" key="3">
    <source>
        <dbReference type="Proteomes" id="UP000077202"/>
    </source>
</evidence>
<evidence type="ECO:0000313" key="2">
    <source>
        <dbReference type="EMBL" id="OAE30608.1"/>
    </source>
</evidence>
<keyword evidence="3" id="KW-1185">Reference proteome</keyword>
<accession>A0A176WBN0</accession>
<dbReference type="EMBL" id="LVLJ01001289">
    <property type="protein sequence ID" value="OAE30608.1"/>
    <property type="molecule type" value="Genomic_DNA"/>
</dbReference>
<evidence type="ECO:0000256" key="1">
    <source>
        <dbReference type="SAM" id="Phobius"/>
    </source>
</evidence>
<protein>
    <submittedName>
        <fullName evidence="2">Uncharacterized protein</fullName>
    </submittedName>
</protein>
<name>A0A176WBN0_MARPO</name>
<dbReference type="AlphaFoldDB" id="A0A176WBN0"/>
<dbReference type="Proteomes" id="UP000077202">
    <property type="component" value="Unassembled WGS sequence"/>
</dbReference>
<proteinExistence type="predicted"/>
<feature type="transmembrane region" description="Helical" evidence="1">
    <location>
        <begin position="72"/>
        <end position="92"/>
    </location>
</feature>
<keyword evidence="1" id="KW-1133">Transmembrane helix</keyword>
<keyword evidence="1" id="KW-0812">Transmembrane</keyword>
<sequence>MWRHLARRPSADAFGSVLPLPPAMRSRFGLSVPRRRRRREPMFDSRVDPRSSDCVFLPRTDDRLLICRQLELLTELLLLLLLLLLIALLPRTDDRLLNFRQRELLTELLLLLLIAFVPRPQNGRIASIRWQRNAFFTVVLWTGHLCFVASVSNAEKWLRTLQRVRFTARTVDQLDQRFRHGELNNDRFCRGIRVEWNGMEWRVASRHSQWTQSSLSTPKYIAPTSAAPLLLWMSMPDEKVDLKIQKWL</sequence>
<comment type="caution">
    <text evidence="2">The sequence shown here is derived from an EMBL/GenBank/DDBJ whole genome shotgun (WGS) entry which is preliminary data.</text>
</comment>
<gene>
    <name evidence="2" type="ORF">AXG93_4859s1030</name>
</gene>
<organism evidence="2 3">
    <name type="scientific">Marchantia polymorpha subsp. ruderalis</name>
    <dbReference type="NCBI Taxonomy" id="1480154"/>
    <lineage>
        <taxon>Eukaryota</taxon>
        <taxon>Viridiplantae</taxon>
        <taxon>Streptophyta</taxon>
        <taxon>Embryophyta</taxon>
        <taxon>Marchantiophyta</taxon>
        <taxon>Marchantiopsida</taxon>
        <taxon>Marchantiidae</taxon>
        <taxon>Marchantiales</taxon>
        <taxon>Marchantiaceae</taxon>
        <taxon>Marchantia</taxon>
    </lineage>
</organism>
<keyword evidence="1" id="KW-0472">Membrane</keyword>